<protein>
    <submittedName>
        <fullName evidence="4">Putative glucose-1-dehydrogenase</fullName>
    </submittedName>
</protein>
<evidence type="ECO:0000256" key="2">
    <source>
        <dbReference type="ARBA" id="ARBA00023002"/>
    </source>
</evidence>
<name>Q8VNV8_CLOPF</name>
<dbReference type="EMBL" id="AJ420783">
    <property type="protein sequence ID" value="CAD12650.1"/>
    <property type="molecule type" value="Genomic_DNA"/>
</dbReference>
<keyword evidence="2" id="KW-0560">Oxidoreductase</keyword>
<comment type="similarity">
    <text evidence="1">Belongs to the short-chain dehydrogenases/reductases (SDR) family.</text>
</comment>
<dbReference type="PANTHER" id="PTHR48107:SF16">
    <property type="entry name" value="NADPH-DEPENDENT ALDEHYDE REDUCTASE 1, CHLOROPLASTIC"/>
    <property type="match status" value="1"/>
</dbReference>
<dbReference type="PRINTS" id="PR00081">
    <property type="entry name" value="GDHRDH"/>
</dbReference>
<feature type="region of interest" description="Disordered" evidence="3">
    <location>
        <begin position="1"/>
        <end position="24"/>
    </location>
</feature>
<dbReference type="PRINTS" id="PR00080">
    <property type="entry name" value="SDRFAMILY"/>
</dbReference>
<sequence length="308" mass="33574">MSNEKLFPTTFPVQNQSIHPGVEDEMNPLPIYDLPQYINDGKRLKNKVAIITGGDSGIGRAVSLAYAREGAKVCIIYLSDEEDKDANKTKELIESAGSEALVIKRDISDIDFCNSSVKKVIEKWGKLDILVNNAAVQHDSKTLDDIGPEQIENTFKINVFGTFYMTKAAVKYMECGSSIINTTSITAYRGNEILFDYSCTKGALTTMTRTLATMLVKNGIRVNAVAPGPIWTPLIPSSMNKKKVSEFGVNSPMGRAGQPVELAGAYVFLACNEASYISGITIHVNGGEIINGVVSMILTVLEYNILMI</sequence>
<dbReference type="InterPro" id="IPR036291">
    <property type="entry name" value="NAD(P)-bd_dom_sf"/>
</dbReference>
<dbReference type="InterPro" id="IPR020904">
    <property type="entry name" value="Sc_DH/Rdtase_CS"/>
</dbReference>
<proteinExistence type="inferred from homology"/>
<dbReference type="Gene3D" id="3.40.50.720">
    <property type="entry name" value="NAD(P)-binding Rossmann-like Domain"/>
    <property type="match status" value="1"/>
</dbReference>
<dbReference type="PROSITE" id="PS00061">
    <property type="entry name" value="ADH_SHORT"/>
    <property type="match status" value="1"/>
</dbReference>
<evidence type="ECO:0000313" key="4">
    <source>
        <dbReference type="EMBL" id="CAD12650.1"/>
    </source>
</evidence>
<reference evidence="4" key="1">
    <citation type="journal article" date="2002" name="J. Bacteriol.">
        <title>Identification of the Clostridium perfringens genes involved in the adaptive response to oxidative stress.</title>
        <authorList>
            <person name="Briolat V."/>
            <person name="Reysset G."/>
        </authorList>
    </citation>
    <scope>NUCLEOTIDE SEQUENCE</scope>
    <source>
        <strain evidence="4">13</strain>
    </source>
</reference>
<dbReference type="SUPFAM" id="SSF51735">
    <property type="entry name" value="NAD(P)-binding Rossmann-fold domains"/>
    <property type="match status" value="1"/>
</dbReference>
<dbReference type="GO" id="GO:0016614">
    <property type="term" value="F:oxidoreductase activity, acting on CH-OH group of donors"/>
    <property type="evidence" value="ECO:0007669"/>
    <property type="project" value="UniProtKB-ARBA"/>
</dbReference>
<evidence type="ECO:0000256" key="1">
    <source>
        <dbReference type="ARBA" id="ARBA00006484"/>
    </source>
</evidence>
<evidence type="ECO:0000256" key="3">
    <source>
        <dbReference type="SAM" id="MobiDB-lite"/>
    </source>
</evidence>
<dbReference type="GO" id="GO:0008206">
    <property type="term" value="P:bile acid metabolic process"/>
    <property type="evidence" value="ECO:0007669"/>
    <property type="project" value="UniProtKB-ARBA"/>
</dbReference>
<dbReference type="Pfam" id="PF13561">
    <property type="entry name" value="adh_short_C2"/>
    <property type="match status" value="1"/>
</dbReference>
<dbReference type="AlphaFoldDB" id="Q8VNV8"/>
<organism evidence="4">
    <name type="scientific">Clostridium perfringens</name>
    <dbReference type="NCBI Taxonomy" id="1502"/>
    <lineage>
        <taxon>Bacteria</taxon>
        <taxon>Bacillati</taxon>
        <taxon>Bacillota</taxon>
        <taxon>Clostridia</taxon>
        <taxon>Eubacteriales</taxon>
        <taxon>Clostridiaceae</taxon>
        <taxon>Clostridium</taxon>
    </lineage>
</organism>
<dbReference type="FunFam" id="3.40.50.720:FF:000084">
    <property type="entry name" value="Short-chain dehydrogenase reductase"/>
    <property type="match status" value="1"/>
</dbReference>
<dbReference type="PANTHER" id="PTHR48107">
    <property type="entry name" value="NADPH-DEPENDENT ALDEHYDE REDUCTASE-LIKE PROTEIN, CHLOROPLASTIC-RELATED"/>
    <property type="match status" value="1"/>
</dbReference>
<accession>Q8VNV8</accession>
<dbReference type="CDD" id="cd05355">
    <property type="entry name" value="SDR_c1"/>
    <property type="match status" value="1"/>
</dbReference>
<dbReference type="InterPro" id="IPR002347">
    <property type="entry name" value="SDR_fam"/>
</dbReference>